<evidence type="ECO:0000313" key="3">
    <source>
        <dbReference type="Proteomes" id="UP000321805"/>
    </source>
</evidence>
<dbReference type="KEGG" id="bsol:FSW04_10570"/>
<dbReference type="EMBL" id="CP042430">
    <property type="protein sequence ID" value="QEC47967.1"/>
    <property type="molecule type" value="Genomic_DNA"/>
</dbReference>
<dbReference type="OrthoDB" id="4827239at2"/>
<dbReference type="AlphaFoldDB" id="A0A5B8U4R6"/>
<feature type="transmembrane region" description="Helical" evidence="1">
    <location>
        <begin position="155"/>
        <end position="173"/>
    </location>
</feature>
<evidence type="ECO:0000313" key="2">
    <source>
        <dbReference type="EMBL" id="QEC47967.1"/>
    </source>
</evidence>
<feature type="transmembrane region" description="Helical" evidence="1">
    <location>
        <begin position="98"/>
        <end position="117"/>
    </location>
</feature>
<evidence type="ECO:0000256" key="1">
    <source>
        <dbReference type="SAM" id="Phobius"/>
    </source>
</evidence>
<proteinExistence type="predicted"/>
<accession>A0A5B8U4R6</accession>
<name>A0A5B8U4R6_9ACTN</name>
<dbReference type="Proteomes" id="UP000321805">
    <property type="component" value="Chromosome"/>
</dbReference>
<keyword evidence="1" id="KW-0472">Membrane</keyword>
<sequence length="193" mass="19762">MTGPDPLAHGWWLASRASGLVALGLLTVAVLAGLVLGGRLDARPGAARAFRVLHEQAAVAGLIAVGAHGATLLGDAWLRPGLAGVLVPGAIGYRPLPVAAGIVAGYLAAALGLSHPLRRRIGIRRWRAAHRLTIVAYGLAIAHTITAGTDAAVGWVRWPTLAGAAAAGVLLVWRIVASRRRAVVAPGRVAAQR</sequence>
<feature type="transmembrane region" description="Helical" evidence="1">
    <location>
        <begin position="129"/>
        <end position="149"/>
    </location>
</feature>
<keyword evidence="3" id="KW-1185">Reference proteome</keyword>
<gene>
    <name evidence="2" type="ORF">FSW04_10570</name>
</gene>
<feature type="transmembrane region" description="Helical" evidence="1">
    <location>
        <begin position="12"/>
        <end position="36"/>
    </location>
</feature>
<organism evidence="2 3">
    <name type="scientific">Baekduia soli</name>
    <dbReference type="NCBI Taxonomy" id="496014"/>
    <lineage>
        <taxon>Bacteria</taxon>
        <taxon>Bacillati</taxon>
        <taxon>Actinomycetota</taxon>
        <taxon>Thermoleophilia</taxon>
        <taxon>Solirubrobacterales</taxon>
        <taxon>Baekduiaceae</taxon>
        <taxon>Baekduia</taxon>
    </lineage>
</organism>
<reference evidence="2 3" key="1">
    <citation type="journal article" date="2018" name="J. Microbiol.">
        <title>Baekduia soli gen. nov., sp. nov., a novel bacterium isolated from the soil of Baekdu Mountain and proposal of a novel family name, Baekduiaceae fam. nov.</title>
        <authorList>
            <person name="An D.S."/>
            <person name="Siddiqi M.Z."/>
            <person name="Kim K.H."/>
            <person name="Yu H.S."/>
            <person name="Im W.T."/>
        </authorList>
    </citation>
    <scope>NUCLEOTIDE SEQUENCE [LARGE SCALE GENOMIC DNA]</scope>
    <source>
        <strain evidence="2 3">BR7-21</strain>
    </source>
</reference>
<dbReference type="RefSeq" id="WP_146919019.1">
    <property type="nucleotide sequence ID" value="NZ_CP042430.1"/>
</dbReference>
<feature type="transmembrane region" description="Helical" evidence="1">
    <location>
        <begin position="57"/>
        <end position="78"/>
    </location>
</feature>
<keyword evidence="1" id="KW-0812">Transmembrane</keyword>
<protein>
    <submittedName>
        <fullName evidence="2">Ferric reductase</fullName>
    </submittedName>
</protein>
<keyword evidence="1" id="KW-1133">Transmembrane helix</keyword>